<dbReference type="RefSeq" id="WP_005624830.1">
    <property type="nucleotide sequence ID" value="NZ_CP015231.1"/>
</dbReference>
<reference evidence="2 3" key="1">
    <citation type="journal article" date="2016" name="ISME J.">
        <title>Global occurrence and heterogeneity of the Roseobacter-clade species Ruegeria mobilis.</title>
        <authorList>
            <person name="Sonnenschein E."/>
            <person name="Gram L."/>
        </authorList>
    </citation>
    <scope>NUCLEOTIDE SEQUENCE [LARGE SCALE GENOMIC DNA]</scope>
    <source>
        <strain evidence="2 3">F1926</strain>
        <plasmid evidence="2 3">unnamed1</plasmid>
    </source>
</reference>
<geneLocation type="plasmid" evidence="2 3">
    <name>unnamed1</name>
</geneLocation>
<proteinExistence type="predicted"/>
<evidence type="ECO:0000313" key="2">
    <source>
        <dbReference type="EMBL" id="ANP42751.1"/>
    </source>
</evidence>
<feature type="domain" description="HNH nuclease" evidence="1">
    <location>
        <begin position="55"/>
        <end position="132"/>
    </location>
</feature>
<dbReference type="AlphaFoldDB" id="A0A1B1A883"/>
<accession>A0A1B1A883</accession>
<sequence length="267" mass="29784">MNEDVGDDAEKNGVGILWEGLVNFEHPDELSELLQECLDQNREWGSSASQHAKVSLRKTLLVAQKAQCAYCRRRIKDELGHVEIDHILPKSAKGDIAKSTSNAEADRFCTQGYPQFSFEKRNLILTCKRCNNKKGSYDSRSNRSIAADPGYTLNSNYYSWVHPYTDQYSEHISLHKGLIYTPLNGSIKGDALIRICKLDSISAVEALARELIAKSAGGYIKAIMKLLGGVNETGWEVLTDSVIEAFPDIDPDIIARKVDEFRRASGE</sequence>
<dbReference type="Gene3D" id="1.10.30.50">
    <property type="match status" value="1"/>
</dbReference>
<dbReference type="InterPro" id="IPR003615">
    <property type="entry name" value="HNH_nuc"/>
</dbReference>
<dbReference type="Proteomes" id="UP000013243">
    <property type="component" value="Plasmid unnamed1"/>
</dbReference>
<dbReference type="SMART" id="SM00507">
    <property type="entry name" value="HNHc"/>
    <property type="match status" value="1"/>
</dbReference>
<dbReference type="EMBL" id="CP015231">
    <property type="protein sequence ID" value="ANP42751.1"/>
    <property type="molecule type" value="Genomic_DNA"/>
</dbReference>
<dbReference type="KEGG" id="rmb:K529_018480"/>
<dbReference type="OrthoDB" id="9816185at2"/>
<evidence type="ECO:0000313" key="3">
    <source>
        <dbReference type="Proteomes" id="UP000013243"/>
    </source>
</evidence>
<dbReference type="CDD" id="cd00085">
    <property type="entry name" value="HNHc"/>
    <property type="match status" value="1"/>
</dbReference>
<dbReference type="GeneID" id="28251864"/>
<gene>
    <name evidence="2" type="ORF">K529_018480</name>
</gene>
<keyword evidence="2" id="KW-0614">Plasmid</keyword>
<name>A0A1B1A883_9RHOB</name>
<protein>
    <recommendedName>
        <fullName evidence="1">HNH nuclease domain-containing protein</fullName>
    </recommendedName>
</protein>
<organism evidence="2 3">
    <name type="scientific">Tritonibacter mobilis F1926</name>
    <dbReference type="NCBI Taxonomy" id="1265309"/>
    <lineage>
        <taxon>Bacteria</taxon>
        <taxon>Pseudomonadati</taxon>
        <taxon>Pseudomonadota</taxon>
        <taxon>Alphaproteobacteria</taxon>
        <taxon>Rhodobacterales</taxon>
        <taxon>Paracoccaceae</taxon>
        <taxon>Tritonibacter</taxon>
    </lineage>
</organism>
<evidence type="ECO:0000259" key="1">
    <source>
        <dbReference type="SMART" id="SM00507"/>
    </source>
</evidence>